<keyword evidence="5" id="KW-1185">Reference proteome</keyword>
<proteinExistence type="inferred from homology"/>
<evidence type="ECO:0000256" key="1">
    <source>
        <dbReference type="ARBA" id="ARBA00004613"/>
    </source>
</evidence>
<dbReference type="Proteomes" id="UP000192223">
    <property type="component" value="Unplaced"/>
</dbReference>
<dbReference type="OrthoDB" id="7776143at2759"/>
<sequence length="488" mass="56515">MGENIQQWDPSRDLFYGSRTTEYTTAADNHRNLNNGGSYHKYLPFFLALNLTQPYIYNIQNNNHNLISSGETHTLFPHHYPIEPSYPHPLEQTGAFKTWYRWKQIDFLFPSEQEKYDAISSGKFIQENVLPLGVETYKDRIFVTCPKWKTGIPYTLAVLPKIPQEESPLLVPYPSWNFHRTGSCTGLTSAFRMIADVCGRLWVLDSGLIEISTKPIQVCPPTIFIFDLNTDYLIHRYELPEEFIKQDSLYSNLIVDIRRKQCDDAYAYITDVWRFGLVVFSLKNNKSWRVTDHLFFPDPLAAAFNIHGIDFEWTDGIFSLALSPENPNSDDRILFFHPMSSFREFYVPTSVIRNETGWMTAKESFKILGQSRGINGHASGAGMDRKGVLFYNLISKDGVACWDSHKPYTRSNLGILVHNSETMFFPNDMRMDREEDTSVWILTNRLPAYLYRSLNKHDYNFRIISAYVDEAIEGTVCDPEINHSEVLY</sequence>
<comment type="subcellular location">
    <subcellularLocation>
        <location evidence="1">Secreted</location>
    </subcellularLocation>
</comment>
<dbReference type="FunCoup" id="A0A1W4WJT7">
    <property type="interactions" value="10"/>
</dbReference>
<name>A0A1W4WJT7_AGRPL</name>
<dbReference type="PANTHER" id="PTHR10009:SF13">
    <property type="entry name" value="DOPAMINECHROME TAUTOMERASE"/>
    <property type="match status" value="1"/>
</dbReference>
<accession>A0A1W4WJT7</accession>
<keyword evidence="3" id="KW-0964">Secreted</keyword>
<dbReference type="FunFam" id="2.120.10.30:FF:000045">
    <property type="entry name" value="Blast:Protein yellow"/>
    <property type="match status" value="1"/>
</dbReference>
<evidence type="ECO:0000313" key="6">
    <source>
        <dbReference type="RefSeq" id="XP_018320378.1"/>
    </source>
</evidence>
<evidence type="ECO:0000256" key="2">
    <source>
        <dbReference type="ARBA" id="ARBA00009127"/>
    </source>
</evidence>
<comment type="similarity">
    <text evidence="2">Belongs to the major royal jelly protein family.</text>
</comment>
<dbReference type="InterPro" id="IPR011042">
    <property type="entry name" value="6-blade_b-propeller_TolB-like"/>
</dbReference>
<reference evidence="6" key="1">
    <citation type="submission" date="2025-08" db="UniProtKB">
        <authorList>
            <consortium name="RefSeq"/>
        </authorList>
    </citation>
    <scope>IDENTIFICATION</scope>
    <source>
        <tissue evidence="6">Entire body</tissue>
    </source>
</reference>
<dbReference type="PRINTS" id="PR01366">
    <property type="entry name" value="ROYALJELLY"/>
</dbReference>
<dbReference type="SUPFAM" id="SSF101898">
    <property type="entry name" value="NHL repeat"/>
    <property type="match status" value="1"/>
</dbReference>
<evidence type="ECO:0000313" key="5">
    <source>
        <dbReference type="Proteomes" id="UP000192223"/>
    </source>
</evidence>
<organism evidence="5 6">
    <name type="scientific">Agrilus planipennis</name>
    <name type="common">Emerald ash borer</name>
    <name type="synonym">Agrilus marcopoli</name>
    <dbReference type="NCBI Taxonomy" id="224129"/>
    <lineage>
        <taxon>Eukaryota</taxon>
        <taxon>Metazoa</taxon>
        <taxon>Ecdysozoa</taxon>
        <taxon>Arthropoda</taxon>
        <taxon>Hexapoda</taxon>
        <taxon>Insecta</taxon>
        <taxon>Pterygota</taxon>
        <taxon>Neoptera</taxon>
        <taxon>Endopterygota</taxon>
        <taxon>Coleoptera</taxon>
        <taxon>Polyphaga</taxon>
        <taxon>Elateriformia</taxon>
        <taxon>Buprestoidea</taxon>
        <taxon>Buprestidae</taxon>
        <taxon>Agrilinae</taxon>
        <taxon>Agrilus</taxon>
    </lineage>
</organism>
<gene>
    <name evidence="6" type="primary">LOC108733631</name>
</gene>
<dbReference type="KEGG" id="apln:108733631"/>
<dbReference type="PANTHER" id="PTHR10009">
    <property type="entry name" value="PROTEIN YELLOW-RELATED"/>
    <property type="match status" value="1"/>
</dbReference>
<evidence type="ECO:0000256" key="3">
    <source>
        <dbReference type="ARBA" id="ARBA00022525"/>
    </source>
</evidence>
<dbReference type="RefSeq" id="XP_018320378.1">
    <property type="nucleotide sequence ID" value="XM_018464876.1"/>
</dbReference>
<dbReference type="Pfam" id="PF03022">
    <property type="entry name" value="MRJP"/>
    <property type="match status" value="1"/>
</dbReference>
<dbReference type="GO" id="GO:0005576">
    <property type="term" value="C:extracellular region"/>
    <property type="evidence" value="ECO:0007669"/>
    <property type="project" value="UniProtKB-SubCell"/>
</dbReference>
<evidence type="ECO:0000256" key="4">
    <source>
        <dbReference type="ARBA" id="ARBA00022729"/>
    </source>
</evidence>
<dbReference type="AlphaFoldDB" id="A0A1W4WJT7"/>
<dbReference type="GeneID" id="108733631"/>
<dbReference type="InParanoid" id="A0A1W4WJT7"/>
<dbReference type="STRING" id="224129.A0A1W4WJT7"/>
<dbReference type="InterPro" id="IPR017996">
    <property type="entry name" value="MRJP/yellow-related"/>
</dbReference>
<protein>
    <submittedName>
        <fullName evidence="6">Protein yellow-like</fullName>
    </submittedName>
</protein>
<dbReference type="Gene3D" id="2.120.10.30">
    <property type="entry name" value="TolB, C-terminal domain"/>
    <property type="match status" value="1"/>
</dbReference>
<keyword evidence="4" id="KW-0732">Signal</keyword>